<dbReference type="Proteomes" id="UP000612282">
    <property type="component" value="Unassembled WGS sequence"/>
</dbReference>
<accession>A0ABQ3XID5</accession>
<evidence type="ECO:0000256" key="5">
    <source>
        <dbReference type="ARBA" id="ARBA00022777"/>
    </source>
</evidence>
<dbReference type="InterPro" id="IPR011009">
    <property type="entry name" value="Kinase-like_dom_sf"/>
</dbReference>
<proteinExistence type="predicted"/>
<protein>
    <recommendedName>
        <fullName evidence="1">non-specific serine/threonine protein kinase</fullName>
        <ecNumber evidence="1">2.7.11.1</ecNumber>
    </recommendedName>
</protein>
<keyword evidence="9" id="KW-1185">Reference proteome</keyword>
<sequence length="429" mass="46584">MKLGDGRYELDELPLARGGMGEVWLGRDVRLDREIAVKFLRFPNDVADEALVRRFDRESRITARLEHPGVPAVYDVGVHDGRPFLVMQRIHGISIADLVAEQGPLPIGWAANIAGQVCAVLVAAHAAALVHRDLKPRNLILEPDGSVKVLDFGLAVAPTLTDFSRITSTFQRLGTPDYMAPEQVEAGDSEPATDLYALGCTLHEMLTAEHVFSAPTPFAVMVRQVRDAPAPLRALRPDAPPELEKLILDLLEKKPHDRPAGALAVYERLLPFISGLPDLPGFLRPLGVPSSSRLYAGMLAKITVDDSSALENDSDAGVETPHDPLATAIMSPEWREVLRRSDQDHPSASFLLRELAVRALPVPVAVFDLGGRSRGISLAWPERKVAILLPADGAESWTAGDADTFIGAGWDARPVGAWNVEGLTRRLIG</sequence>
<name>A0ABQ3XID5_9ACTN</name>
<keyword evidence="3" id="KW-0808">Transferase</keyword>
<keyword evidence="5" id="KW-0418">Kinase</keyword>
<dbReference type="CDD" id="cd14014">
    <property type="entry name" value="STKc_PknB_like"/>
    <property type="match status" value="1"/>
</dbReference>
<dbReference type="InterPro" id="IPR000719">
    <property type="entry name" value="Prot_kinase_dom"/>
</dbReference>
<dbReference type="PANTHER" id="PTHR43289:SF6">
    <property type="entry name" value="SERINE_THREONINE-PROTEIN KINASE NEKL-3"/>
    <property type="match status" value="1"/>
</dbReference>
<dbReference type="PANTHER" id="PTHR43289">
    <property type="entry name" value="MITOGEN-ACTIVATED PROTEIN KINASE KINASE KINASE 20-RELATED"/>
    <property type="match status" value="1"/>
</dbReference>
<dbReference type="PROSITE" id="PS00108">
    <property type="entry name" value="PROTEIN_KINASE_ST"/>
    <property type="match status" value="1"/>
</dbReference>
<dbReference type="EMBL" id="BOMG01000082">
    <property type="protein sequence ID" value="GID58248.1"/>
    <property type="molecule type" value="Genomic_DNA"/>
</dbReference>
<feature type="domain" description="Protein kinase" evidence="7">
    <location>
        <begin position="9"/>
        <end position="273"/>
    </location>
</feature>
<organism evidence="8 9">
    <name type="scientific">Actinoplanes couchii</name>
    <dbReference type="NCBI Taxonomy" id="403638"/>
    <lineage>
        <taxon>Bacteria</taxon>
        <taxon>Bacillati</taxon>
        <taxon>Actinomycetota</taxon>
        <taxon>Actinomycetes</taxon>
        <taxon>Micromonosporales</taxon>
        <taxon>Micromonosporaceae</taxon>
        <taxon>Actinoplanes</taxon>
    </lineage>
</organism>
<keyword evidence="2" id="KW-0723">Serine/threonine-protein kinase</keyword>
<evidence type="ECO:0000256" key="6">
    <source>
        <dbReference type="ARBA" id="ARBA00022840"/>
    </source>
</evidence>
<evidence type="ECO:0000256" key="2">
    <source>
        <dbReference type="ARBA" id="ARBA00022527"/>
    </source>
</evidence>
<evidence type="ECO:0000256" key="4">
    <source>
        <dbReference type="ARBA" id="ARBA00022741"/>
    </source>
</evidence>
<dbReference type="Gene3D" id="3.30.200.20">
    <property type="entry name" value="Phosphorylase Kinase, domain 1"/>
    <property type="match status" value="1"/>
</dbReference>
<evidence type="ECO:0000313" key="9">
    <source>
        <dbReference type="Proteomes" id="UP000612282"/>
    </source>
</evidence>
<keyword evidence="4" id="KW-0547">Nucleotide-binding</keyword>
<dbReference type="PROSITE" id="PS50011">
    <property type="entry name" value="PROTEIN_KINASE_DOM"/>
    <property type="match status" value="1"/>
</dbReference>
<dbReference type="InterPro" id="IPR008271">
    <property type="entry name" value="Ser/Thr_kinase_AS"/>
</dbReference>
<dbReference type="Gene3D" id="1.10.510.10">
    <property type="entry name" value="Transferase(Phosphotransferase) domain 1"/>
    <property type="match status" value="1"/>
</dbReference>
<dbReference type="Pfam" id="PF00069">
    <property type="entry name" value="Pkinase"/>
    <property type="match status" value="1"/>
</dbReference>
<comment type="caution">
    <text evidence="8">The sequence shown here is derived from an EMBL/GenBank/DDBJ whole genome shotgun (WGS) entry which is preliminary data.</text>
</comment>
<dbReference type="SUPFAM" id="SSF56112">
    <property type="entry name" value="Protein kinase-like (PK-like)"/>
    <property type="match status" value="1"/>
</dbReference>
<evidence type="ECO:0000259" key="7">
    <source>
        <dbReference type="PROSITE" id="PS50011"/>
    </source>
</evidence>
<evidence type="ECO:0000256" key="3">
    <source>
        <dbReference type="ARBA" id="ARBA00022679"/>
    </source>
</evidence>
<keyword evidence="6" id="KW-0067">ATP-binding</keyword>
<evidence type="ECO:0000313" key="8">
    <source>
        <dbReference type="EMBL" id="GID58248.1"/>
    </source>
</evidence>
<dbReference type="SMART" id="SM00220">
    <property type="entry name" value="S_TKc"/>
    <property type="match status" value="1"/>
</dbReference>
<dbReference type="EC" id="2.7.11.1" evidence="1"/>
<evidence type="ECO:0000256" key="1">
    <source>
        <dbReference type="ARBA" id="ARBA00012513"/>
    </source>
</evidence>
<gene>
    <name evidence="8" type="ORF">Aco03nite_066520</name>
</gene>
<reference evidence="8 9" key="1">
    <citation type="submission" date="2021-01" db="EMBL/GenBank/DDBJ databases">
        <title>Whole genome shotgun sequence of Actinoplanes couchii NBRC 106145.</title>
        <authorList>
            <person name="Komaki H."/>
            <person name="Tamura T."/>
        </authorList>
    </citation>
    <scope>NUCLEOTIDE SEQUENCE [LARGE SCALE GENOMIC DNA]</scope>
    <source>
        <strain evidence="8 9">NBRC 106145</strain>
    </source>
</reference>